<dbReference type="SUPFAM" id="SSF46785">
    <property type="entry name" value="Winged helix' DNA-binding domain"/>
    <property type="match status" value="1"/>
</dbReference>
<gene>
    <name evidence="2" type="ORF">HED64_05370</name>
</gene>
<dbReference type="EMBL" id="JAAWVT010000001">
    <property type="protein sequence ID" value="NKG20144.1"/>
    <property type="molecule type" value="Genomic_DNA"/>
</dbReference>
<dbReference type="Proteomes" id="UP000746595">
    <property type="component" value="Unassembled WGS sequence"/>
</dbReference>
<dbReference type="InterPro" id="IPR036390">
    <property type="entry name" value="WH_DNA-bd_sf"/>
</dbReference>
<protein>
    <submittedName>
        <fullName evidence="2">Winged helix-turn-helix transcriptional regulator</fullName>
    </submittedName>
</protein>
<name>A0ABX1G1N0_9MICC</name>
<accession>A0ABX1G1N0</accession>
<keyword evidence="3" id="KW-1185">Reference proteome</keyword>
<organism evidence="2 3">
    <name type="scientific">Paeniglutamicibacter terrestris</name>
    <dbReference type="NCBI Taxonomy" id="2723403"/>
    <lineage>
        <taxon>Bacteria</taxon>
        <taxon>Bacillati</taxon>
        <taxon>Actinomycetota</taxon>
        <taxon>Actinomycetes</taxon>
        <taxon>Micrococcales</taxon>
        <taxon>Micrococcaceae</taxon>
        <taxon>Paeniglutamicibacter</taxon>
    </lineage>
</organism>
<evidence type="ECO:0000313" key="2">
    <source>
        <dbReference type="EMBL" id="NKG20144.1"/>
    </source>
</evidence>
<dbReference type="SMART" id="SM00347">
    <property type="entry name" value="HTH_MARR"/>
    <property type="match status" value="1"/>
</dbReference>
<dbReference type="Gene3D" id="1.10.10.10">
    <property type="entry name" value="Winged helix-like DNA-binding domain superfamily/Winged helix DNA-binding domain"/>
    <property type="match status" value="1"/>
</dbReference>
<dbReference type="InterPro" id="IPR036388">
    <property type="entry name" value="WH-like_DNA-bd_sf"/>
</dbReference>
<feature type="domain" description="HTH marR-type" evidence="1">
    <location>
        <begin position="22"/>
        <end position="122"/>
    </location>
</feature>
<reference evidence="2 3" key="1">
    <citation type="submission" date="2020-04" db="EMBL/GenBank/DDBJ databases">
        <title>Paeniglutamicibacter sp. ANT13_2, a novel actinomycete isolated from sediment in Antarctica.</title>
        <authorList>
            <person name="Sakdapetsiri C."/>
            <person name="Pinyakong O."/>
        </authorList>
    </citation>
    <scope>NUCLEOTIDE SEQUENCE [LARGE SCALE GENOMIC DNA]</scope>
    <source>
        <strain evidence="2 3">ANT13_2</strain>
    </source>
</reference>
<evidence type="ECO:0000259" key="1">
    <source>
        <dbReference type="SMART" id="SM00347"/>
    </source>
</evidence>
<dbReference type="InterPro" id="IPR000835">
    <property type="entry name" value="HTH_MarR-typ"/>
</dbReference>
<sequence length="146" mass="16713">MERRVADIEYEQMLLSRYTVAQHRNGDGLDRSVYLLMSRIDGQGPMSISELSTVFRLDASTLQRQTTVGLRGGFLERVLDPVGGVARKFALTNAGRTRLREVREYSVNAIERILADWPDEDVNKFAELMHRFNVSIEEYRDTKATS</sequence>
<evidence type="ECO:0000313" key="3">
    <source>
        <dbReference type="Proteomes" id="UP000746595"/>
    </source>
</evidence>
<comment type="caution">
    <text evidence="2">The sequence shown here is derived from an EMBL/GenBank/DDBJ whole genome shotgun (WGS) entry which is preliminary data.</text>
</comment>
<proteinExistence type="predicted"/>